<sequence length="210" mass="23426">MGLQSTQSYTPSNRIRQAIRWPASARSDIQYRPGDGPPARPLTTAVRGPVPISCANEGFRISGIIRSLCEKPNGAPPSPSVAAGGRNRRRWRSETHTCCSLKKAYDVDEIVYEETTFRRRIRPHGYRLNTLIFYINLSLRAESIFDPAFGPAVYFDPDLALASDSGLELQPDSAFDSIPMKSHRSIELPEILSLESGHECSVDRSETTFR</sequence>
<dbReference type="EMBL" id="BGZK01000164">
    <property type="protein sequence ID" value="GBP24648.1"/>
    <property type="molecule type" value="Genomic_DNA"/>
</dbReference>
<gene>
    <name evidence="1" type="ORF">EVAR_15854_1</name>
</gene>
<evidence type="ECO:0000313" key="2">
    <source>
        <dbReference type="Proteomes" id="UP000299102"/>
    </source>
</evidence>
<dbReference type="Proteomes" id="UP000299102">
    <property type="component" value="Unassembled WGS sequence"/>
</dbReference>
<organism evidence="1 2">
    <name type="scientific">Eumeta variegata</name>
    <name type="common">Bagworm moth</name>
    <name type="synonym">Eumeta japonica</name>
    <dbReference type="NCBI Taxonomy" id="151549"/>
    <lineage>
        <taxon>Eukaryota</taxon>
        <taxon>Metazoa</taxon>
        <taxon>Ecdysozoa</taxon>
        <taxon>Arthropoda</taxon>
        <taxon>Hexapoda</taxon>
        <taxon>Insecta</taxon>
        <taxon>Pterygota</taxon>
        <taxon>Neoptera</taxon>
        <taxon>Endopterygota</taxon>
        <taxon>Lepidoptera</taxon>
        <taxon>Glossata</taxon>
        <taxon>Ditrysia</taxon>
        <taxon>Tineoidea</taxon>
        <taxon>Psychidae</taxon>
        <taxon>Oiketicinae</taxon>
        <taxon>Eumeta</taxon>
    </lineage>
</organism>
<comment type="caution">
    <text evidence="1">The sequence shown here is derived from an EMBL/GenBank/DDBJ whole genome shotgun (WGS) entry which is preliminary data.</text>
</comment>
<protein>
    <submittedName>
        <fullName evidence="1">Uncharacterized protein</fullName>
    </submittedName>
</protein>
<reference evidence="1 2" key="1">
    <citation type="journal article" date="2019" name="Commun. Biol.">
        <title>The bagworm genome reveals a unique fibroin gene that provides high tensile strength.</title>
        <authorList>
            <person name="Kono N."/>
            <person name="Nakamura H."/>
            <person name="Ohtoshi R."/>
            <person name="Tomita M."/>
            <person name="Numata K."/>
            <person name="Arakawa K."/>
        </authorList>
    </citation>
    <scope>NUCLEOTIDE SEQUENCE [LARGE SCALE GENOMIC DNA]</scope>
</reference>
<accession>A0A4C1UE46</accession>
<keyword evidence="2" id="KW-1185">Reference proteome</keyword>
<name>A0A4C1UE46_EUMVA</name>
<proteinExistence type="predicted"/>
<evidence type="ECO:0000313" key="1">
    <source>
        <dbReference type="EMBL" id="GBP24648.1"/>
    </source>
</evidence>
<dbReference type="AlphaFoldDB" id="A0A4C1UE46"/>